<dbReference type="AlphaFoldDB" id="A0A4R2LAN5"/>
<dbReference type="EMBL" id="SLWY01000008">
    <property type="protein sequence ID" value="TCO81389.1"/>
    <property type="molecule type" value="Genomic_DNA"/>
</dbReference>
<evidence type="ECO:0000256" key="3">
    <source>
        <dbReference type="ARBA" id="ARBA00023163"/>
    </source>
</evidence>
<dbReference type="PANTHER" id="PTHR46796:SF6">
    <property type="entry name" value="ARAC SUBFAMILY"/>
    <property type="match status" value="1"/>
</dbReference>
<name>A0A4R2LAN5_9GAMM</name>
<keyword evidence="1" id="KW-0805">Transcription regulation</keyword>
<dbReference type="Gene3D" id="1.10.10.60">
    <property type="entry name" value="Homeodomain-like"/>
    <property type="match status" value="1"/>
</dbReference>
<accession>A0A4R2LAN5</accession>
<evidence type="ECO:0000259" key="4">
    <source>
        <dbReference type="PROSITE" id="PS01124"/>
    </source>
</evidence>
<dbReference type="RefSeq" id="WP_132541169.1">
    <property type="nucleotide sequence ID" value="NZ_SLWY01000008.1"/>
</dbReference>
<evidence type="ECO:0000313" key="5">
    <source>
        <dbReference type="EMBL" id="TCO81389.1"/>
    </source>
</evidence>
<gene>
    <name evidence="5" type="ORF">EV699_10820</name>
</gene>
<comment type="caution">
    <text evidence="5">The sequence shown here is derived from an EMBL/GenBank/DDBJ whole genome shotgun (WGS) entry which is preliminary data.</text>
</comment>
<keyword evidence="2" id="KW-0238">DNA-binding</keyword>
<evidence type="ECO:0000256" key="1">
    <source>
        <dbReference type="ARBA" id="ARBA00023015"/>
    </source>
</evidence>
<dbReference type="InterPro" id="IPR018062">
    <property type="entry name" value="HTH_AraC-typ_CS"/>
</dbReference>
<dbReference type="InterPro" id="IPR018060">
    <property type="entry name" value="HTH_AraC"/>
</dbReference>
<dbReference type="Proteomes" id="UP000295765">
    <property type="component" value="Unassembled WGS sequence"/>
</dbReference>
<dbReference type="Pfam" id="PF12833">
    <property type="entry name" value="HTH_18"/>
    <property type="match status" value="1"/>
</dbReference>
<feature type="domain" description="HTH araC/xylS-type" evidence="4">
    <location>
        <begin position="200"/>
        <end position="297"/>
    </location>
</feature>
<dbReference type="PANTHER" id="PTHR46796">
    <property type="entry name" value="HTH-TYPE TRANSCRIPTIONAL ACTIVATOR RHAS-RELATED"/>
    <property type="match status" value="1"/>
</dbReference>
<organism evidence="5 6">
    <name type="scientific">Plasticicumulans lactativorans</name>
    <dbReference type="NCBI Taxonomy" id="1133106"/>
    <lineage>
        <taxon>Bacteria</taxon>
        <taxon>Pseudomonadati</taxon>
        <taxon>Pseudomonadota</taxon>
        <taxon>Gammaproteobacteria</taxon>
        <taxon>Candidatus Competibacteraceae</taxon>
        <taxon>Plasticicumulans</taxon>
    </lineage>
</organism>
<keyword evidence="6" id="KW-1185">Reference proteome</keyword>
<dbReference type="InterPro" id="IPR009057">
    <property type="entry name" value="Homeodomain-like_sf"/>
</dbReference>
<dbReference type="InterPro" id="IPR050204">
    <property type="entry name" value="AraC_XylS_family_regulators"/>
</dbReference>
<dbReference type="GO" id="GO:0043565">
    <property type="term" value="F:sequence-specific DNA binding"/>
    <property type="evidence" value="ECO:0007669"/>
    <property type="project" value="InterPro"/>
</dbReference>
<dbReference type="PROSITE" id="PS01124">
    <property type="entry name" value="HTH_ARAC_FAMILY_2"/>
    <property type="match status" value="1"/>
</dbReference>
<evidence type="ECO:0000313" key="6">
    <source>
        <dbReference type="Proteomes" id="UP000295765"/>
    </source>
</evidence>
<protein>
    <submittedName>
        <fullName evidence="5">AraC family transcriptional regulator</fullName>
    </submittedName>
</protein>
<keyword evidence="3" id="KW-0804">Transcription</keyword>
<dbReference type="PROSITE" id="PS00041">
    <property type="entry name" value="HTH_ARAC_FAMILY_1"/>
    <property type="match status" value="1"/>
</dbReference>
<evidence type="ECO:0000256" key="2">
    <source>
        <dbReference type="ARBA" id="ARBA00023125"/>
    </source>
</evidence>
<proteinExistence type="predicted"/>
<dbReference type="SUPFAM" id="SSF46689">
    <property type="entry name" value="Homeodomain-like"/>
    <property type="match status" value="2"/>
</dbReference>
<dbReference type="OrthoDB" id="5622169at2"/>
<reference evidence="5 6" key="1">
    <citation type="submission" date="2019-03" db="EMBL/GenBank/DDBJ databases">
        <title>Genomic Encyclopedia of Type Strains, Phase IV (KMG-IV): sequencing the most valuable type-strain genomes for metagenomic binning, comparative biology and taxonomic classification.</title>
        <authorList>
            <person name="Goeker M."/>
        </authorList>
    </citation>
    <scope>NUCLEOTIDE SEQUENCE [LARGE SCALE GENOMIC DNA]</scope>
    <source>
        <strain evidence="5 6">DSM 25287</strain>
    </source>
</reference>
<dbReference type="SMART" id="SM00342">
    <property type="entry name" value="HTH_ARAC"/>
    <property type="match status" value="1"/>
</dbReference>
<sequence length="311" mass="33108">MSATAVTPPEPSAPLPDVGVGRTLARSRAQLLRAATLDEGRSLAVWANADDRVRYEAPEHHTVSVYLAGGYGTRRADHPSRRGAPGRLCLLPAGERSDWIVDGALAFLHLYLPPAAFARTVVEVLDREPRSAGLLDAVYVDDATAAGAAARLAALDWKAWPGRLALDEVVSELLAHLVARYACHRPLPEVRGGLAPAVLRRVLDYLDAHLERAPGLDELAAVAHLSPYHFARMFQRSTGSAPHAWLAARRLARARALLRGTLPLAAVAAACGYASQSHLGNAFRHATGATPGQYRRWAHGHADAGEGGGSA</sequence>
<dbReference type="GO" id="GO:0003700">
    <property type="term" value="F:DNA-binding transcription factor activity"/>
    <property type="evidence" value="ECO:0007669"/>
    <property type="project" value="InterPro"/>
</dbReference>